<evidence type="ECO:0000313" key="2">
    <source>
        <dbReference type="Proteomes" id="UP000460416"/>
    </source>
</evidence>
<name>A0A7K1LR90_9FLAO</name>
<accession>A0A7K1LR90</accession>
<reference evidence="1 2" key="1">
    <citation type="submission" date="2019-07" db="EMBL/GenBank/DDBJ databases">
        <title>Gramella aestuarii sp. nov., isolated from a tidal flat, and emended description of Gramella echinicola.</title>
        <authorList>
            <person name="Liu L."/>
        </authorList>
    </citation>
    <scope>NUCLEOTIDE SEQUENCE [LARGE SCALE GENOMIC DNA]</scope>
    <source>
        <strain evidence="1 2">BS12</strain>
    </source>
</reference>
<comment type="caution">
    <text evidence="1">The sequence shown here is derived from an EMBL/GenBank/DDBJ whole genome shotgun (WGS) entry which is preliminary data.</text>
</comment>
<dbReference type="AlphaFoldDB" id="A0A7K1LR90"/>
<dbReference type="PROSITE" id="PS51257">
    <property type="entry name" value="PROKAR_LIPOPROTEIN"/>
    <property type="match status" value="1"/>
</dbReference>
<gene>
    <name evidence="1" type="ORF">FLP08_10425</name>
</gene>
<dbReference type="RefSeq" id="WP_156276693.1">
    <property type="nucleotide sequence ID" value="NZ_BAABGI010000001.1"/>
</dbReference>
<proteinExistence type="predicted"/>
<evidence type="ECO:0000313" key="1">
    <source>
        <dbReference type="EMBL" id="MUP42990.1"/>
    </source>
</evidence>
<organism evidence="1 2">
    <name type="scientific">Christiangramia aestuarii</name>
    <dbReference type="NCBI Taxonomy" id="1028746"/>
    <lineage>
        <taxon>Bacteria</taxon>
        <taxon>Pseudomonadati</taxon>
        <taxon>Bacteroidota</taxon>
        <taxon>Flavobacteriia</taxon>
        <taxon>Flavobacteriales</taxon>
        <taxon>Flavobacteriaceae</taxon>
        <taxon>Christiangramia</taxon>
    </lineage>
</organism>
<sequence length="810" mass="91891">MKKLIFVALAIFFFACSGNKETKFSLIDHIPASTEVFLFSEDLSSSLSELQKNDFLSKSNFSFKQKLNKQLAFFKHLELKQPAGISFSNLDSETFTYILITKKDSSLLQLDSLKNKSVETIKENGISFRKIGIDDQKFFFREKGSSAFISNSKQSILDIDDQEKLLEDENFKKAFNASDASKLSVILRHGTTQGLNEIFKKLHFTGFKNFASWSSLDLDITKSFIKINGLSISENTDQIASPFSGTQARNIESAKVCPEDFLSMSAIGFSSFRQIQDNISKARKDSTRVEYPKILDHTREISLIQLKEGTTLVLNAIEIEAAREKLAGMGSVSENFRGYDIIELEQKIDFQPALNSLMHTGEFTFYTVIEHFVIFSQDAETLKKHISDFLNSDIIAEKSYYSEVMASLSSESSMIFITRLPEFIDSQDKHNKTSLKFEKNSLAALQFINEDGYSHIHGVFSNSKEAAMASNGAEQAASFKLDHPLITDPLFFRNHRTDQMDIAVQDENNQLYLLSNKGNIFWKEKLDSKITSPVYQVDLFKNGNLQLAFSTGYNMEVLDRNGNKVKGYPIKFNSPLTQPLSVFDYDNNRNYRFVLTQDKKVYMVGPKGKAIKGFDFNAASSEIVKAPKHIRLGNKDYILIAEKSGKLNILSRQGNIRVPLSQTFDFSENEWYGHDNKFISTAPTTDLIEISQQGKVSKKDLELAENNRIVANDRHLVYLNENLLNIDGKSINLDFGLYTDPQLFQFRKRTLIALTDTQTQKVYVFNDKAELLDGFPVYGTSKVDIANADLDSRLEMLVKGEENEILLYKL</sequence>
<keyword evidence="2" id="KW-1185">Reference proteome</keyword>
<dbReference type="OrthoDB" id="1093345at2"/>
<dbReference type="EMBL" id="VJVW01000004">
    <property type="protein sequence ID" value="MUP42990.1"/>
    <property type="molecule type" value="Genomic_DNA"/>
</dbReference>
<dbReference type="Proteomes" id="UP000460416">
    <property type="component" value="Unassembled WGS sequence"/>
</dbReference>
<protein>
    <submittedName>
        <fullName evidence="1">Uncharacterized protein</fullName>
    </submittedName>
</protein>